<proteinExistence type="predicted"/>
<keyword evidence="1" id="KW-0732">Signal</keyword>
<evidence type="ECO:0000256" key="1">
    <source>
        <dbReference type="SAM" id="SignalP"/>
    </source>
</evidence>
<accession>A0AAU7X4K7</accession>
<name>A0AAU7X4K7_9HYPH</name>
<dbReference type="RefSeq" id="WP_407047974.1">
    <property type="nucleotide sequence ID" value="NZ_CP158568.1"/>
</dbReference>
<gene>
    <name evidence="2" type="ORF">ABS361_12175</name>
</gene>
<dbReference type="KEGG" id="mflg:ABS361_12175"/>
<evidence type="ECO:0000313" key="2">
    <source>
        <dbReference type="EMBL" id="XBY42873.1"/>
    </source>
</evidence>
<evidence type="ECO:0008006" key="3">
    <source>
        <dbReference type="Google" id="ProtNLM"/>
    </source>
</evidence>
<sequence length="59" mass="6038">MKGYRTLALNLSAAALGVLMSTDWAGVTDPKTAGLIVTGLGIGNTILRCFTDTPVGRTG</sequence>
<organism evidence="2">
    <name type="scientific">Methyloraptor flagellatus</name>
    <dbReference type="NCBI Taxonomy" id="3162530"/>
    <lineage>
        <taxon>Bacteria</taxon>
        <taxon>Pseudomonadati</taxon>
        <taxon>Pseudomonadota</taxon>
        <taxon>Alphaproteobacteria</taxon>
        <taxon>Hyphomicrobiales</taxon>
        <taxon>Ancalomicrobiaceae</taxon>
        <taxon>Methyloraptor</taxon>
    </lineage>
</organism>
<dbReference type="EMBL" id="CP158568">
    <property type="protein sequence ID" value="XBY42873.1"/>
    <property type="molecule type" value="Genomic_DNA"/>
</dbReference>
<dbReference type="AlphaFoldDB" id="A0AAU7X4K7"/>
<protein>
    <recommendedName>
        <fullName evidence="3">Holin</fullName>
    </recommendedName>
</protein>
<feature type="signal peptide" evidence="1">
    <location>
        <begin position="1"/>
        <end position="25"/>
    </location>
</feature>
<reference evidence="2" key="1">
    <citation type="submission" date="2024-06" db="EMBL/GenBank/DDBJ databases">
        <title>Methylostella associata gen. nov., sp. nov., a novel Ancalomicrobiaceae-affiliated facultatively methylotrophic bacteria that feed on methanotrophs of the genus Methylococcus.</title>
        <authorList>
            <person name="Saltykova V."/>
            <person name="Danilova O.V."/>
            <person name="Oshkin I.Y."/>
            <person name="Belova S.E."/>
            <person name="Pimenov N.V."/>
            <person name="Dedysh S.N."/>
        </authorList>
    </citation>
    <scope>NUCLEOTIDE SEQUENCE</scope>
    <source>
        <strain evidence="2">S20</strain>
    </source>
</reference>
<feature type="chain" id="PRO_5043795546" description="Holin" evidence="1">
    <location>
        <begin position="26"/>
        <end position="59"/>
    </location>
</feature>